<dbReference type="InterPro" id="IPR014395">
    <property type="entry name" value="Pen/GL7ACA/AHL_acylase"/>
</dbReference>
<dbReference type="InterPro" id="IPR029055">
    <property type="entry name" value="Ntn_hydrolases_N"/>
</dbReference>
<dbReference type="RefSeq" id="WP_311368448.1">
    <property type="nucleotide sequence ID" value="NZ_JAVRHX010000002.1"/>
</dbReference>
<organism evidence="5 6">
    <name type="scientific">Glaciecola petra</name>
    <dbReference type="NCBI Taxonomy" id="3075602"/>
    <lineage>
        <taxon>Bacteria</taxon>
        <taxon>Pseudomonadati</taxon>
        <taxon>Pseudomonadota</taxon>
        <taxon>Gammaproteobacteria</taxon>
        <taxon>Alteromonadales</taxon>
        <taxon>Alteromonadaceae</taxon>
        <taxon>Glaciecola</taxon>
    </lineage>
</organism>
<dbReference type="Gene3D" id="1.10.439.10">
    <property type="entry name" value="Penicillin Amidohydrolase, domain 1"/>
    <property type="match status" value="1"/>
</dbReference>
<accession>A0ABU2ZQL8</accession>
<evidence type="ECO:0000256" key="4">
    <source>
        <dbReference type="ARBA" id="ARBA00023145"/>
    </source>
</evidence>
<dbReference type="PIRSF" id="PIRSF001227">
    <property type="entry name" value="Pen_acylase"/>
    <property type="match status" value="1"/>
</dbReference>
<keyword evidence="4" id="KW-0865">Zymogen</keyword>
<gene>
    <name evidence="5" type="ORF">RM552_08760</name>
</gene>
<evidence type="ECO:0000256" key="1">
    <source>
        <dbReference type="ARBA" id="ARBA00006586"/>
    </source>
</evidence>
<dbReference type="InterPro" id="IPR043147">
    <property type="entry name" value="Penicillin_amidase_A-knob"/>
</dbReference>
<sequence length="707" mass="78996">MKLFSLKKIIVVILTLGLIVLLIAQLSLPSKPSGKEYIALAKKYDVEVLRDPLGIPHVYGKTDGDTAFGLAYVQSEDDFETLQSIIIATRGMRSAEVGFDAIESDFVVQFMGVWDTVNAHYDAKVPEKIKLIAQAYADGVNLYAAENLDAVSRYLLPVTAKDVIAGFTFKTPMFYGFDKILSDVVNGNLLIAEASENSVPIGSQGIAIAPHRSAEGQTHLLINSHQPLTGPVAWYEARLNSEEGWNMAGSTFPGAPVIIHGHNESLGWANTVNKPDLVDVYQLNINPDNDNQYLLDGKWTDFSVKTAKLTVKLLGPIRWTFNKDIKISQHGPVMETEHGLFAMRWAGMNEVRTLEFMLDANKAKNINEFEAAIKLKAMPSINFVYADKDGNIAHYYNAQFPKRSVEADWLDVLPGDRSNLIWNEYHDFTLMPKTHNPVSGLVYNANNPPWQATDGADDAKVSDYPASMGIESFVTNRALQIEALFATQEKISMQALKEAKYDLSYHPQSNQIRHFSAWLAEQKDSAYSTLEAEALSALRKWNLSTHKDNEQAALAVMTLEPVQTGRGKKVSFDDTTLAFKTAVSKLVKYHGSFEVPYGEVFRLKRGNKNLAMSGGPDILRAVYGQEMDENGQIENIAGDGFMMFVSWDKNGLVSSEAIHQYGAATDLQDSPHYNDQMEMFVDHKERRVLFEREEVEKQAKRRYRPGQ</sequence>
<comment type="caution">
    <text evidence="5">The sequence shown here is derived from an EMBL/GenBank/DDBJ whole genome shotgun (WGS) entry which is preliminary data.</text>
</comment>
<dbReference type="InterPro" id="IPR002692">
    <property type="entry name" value="S45"/>
</dbReference>
<dbReference type="Proteomes" id="UP001253545">
    <property type="component" value="Unassembled WGS sequence"/>
</dbReference>
<keyword evidence="6" id="KW-1185">Reference proteome</keyword>
<keyword evidence="2" id="KW-0732">Signal</keyword>
<evidence type="ECO:0000313" key="6">
    <source>
        <dbReference type="Proteomes" id="UP001253545"/>
    </source>
</evidence>
<proteinExistence type="inferred from homology"/>
<name>A0ABU2ZQL8_9ALTE</name>
<keyword evidence="3" id="KW-0378">Hydrolase</keyword>
<dbReference type="Pfam" id="PF01804">
    <property type="entry name" value="Penicil_amidase"/>
    <property type="match status" value="1"/>
</dbReference>
<dbReference type="PANTHER" id="PTHR34218:SF3">
    <property type="entry name" value="ACYL-HOMOSERINE LACTONE ACYLASE PVDQ"/>
    <property type="match status" value="1"/>
</dbReference>
<dbReference type="EMBL" id="JAVRHX010000002">
    <property type="protein sequence ID" value="MDT0594928.1"/>
    <property type="molecule type" value="Genomic_DNA"/>
</dbReference>
<dbReference type="SUPFAM" id="SSF56235">
    <property type="entry name" value="N-terminal nucleophile aminohydrolases (Ntn hydrolases)"/>
    <property type="match status" value="1"/>
</dbReference>
<dbReference type="Gene3D" id="3.60.20.10">
    <property type="entry name" value="Glutamine Phosphoribosylpyrophosphate, subunit 1, domain 1"/>
    <property type="match status" value="1"/>
</dbReference>
<comment type="similarity">
    <text evidence="1">Belongs to the peptidase S45 family.</text>
</comment>
<evidence type="ECO:0000313" key="5">
    <source>
        <dbReference type="EMBL" id="MDT0594928.1"/>
    </source>
</evidence>
<dbReference type="PANTHER" id="PTHR34218">
    <property type="entry name" value="PEPTIDASE S45 PENICILLIN AMIDASE"/>
    <property type="match status" value="1"/>
</dbReference>
<dbReference type="Gene3D" id="1.10.1400.10">
    <property type="match status" value="1"/>
</dbReference>
<evidence type="ECO:0000256" key="3">
    <source>
        <dbReference type="ARBA" id="ARBA00022801"/>
    </source>
</evidence>
<evidence type="ECO:0000256" key="2">
    <source>
        <dbReference type="ARBA" id="ARBA00022729"/>
    </source>
</evidence>
<dbReference type="InterPro" id="IPR043146">
    <property type="entry name" value="Penicillin_amidase_N_B-knob"/>
</dbReference>
<reference evidence="5 6" key="1">
    <citation type="submission" date="2023-09" db="EMBL/GenBank/DDBJ databases">
        <authorList>
            <person name="Rey-Velasco X."/>
        </authorList>
    </citation>
    <scope>NUCLEOTIDE SEQUENCE [LARGE SCALE GENOMIC DNA]</scope>
    <source>
        <strain evidence="5 6">P117</strain>
    </source>
</reference>
<dbReference type="Gene3D" id="2.30.120.10">
    <property type="match status" value="1"/>
</dbReference>
<dbReference type="InterPro" id="IPR023343">
    <property type="entry name" value="Penicillin_amidase_dom1"/>
</dbReference>
<protein>
    <submittedName>
        <fullName evidence="5">Penicillin acylase family protein</fullName>
    </submittedName>
</protein>